<evidence type="ECO:0000256" key="1">
    <source>
        <dbReference type="ARBA" id="ARBA00022676"/>
    </source>
</evidence>
<sequence>MCKVSVIVPVYNVENYIYDMLTSVQEQTFKDFEVIMVDDGSTDDSPQIAGEFAARDGRFKYFRQENAGVSAARNFGIREASGDYMVFYDPDDLIPGRALEKMYKAAARAGADIIVGVMEEKNMGESVIYMNSQKLAKKRDIAPLDENFIGAWSVCNKMFSSAFIRKNGLRFENIHNAEDGLFTFCALNCANRITGCDTVAYNYIRRPFWESASATQIVNRRYLEELLASHSRIMEEAGRLTNRMESQEEAQNYMRRLYFRFIDVEMIGFFYRRIWKAEAGTIDLLIEKIKEYKERLTEKQWKALADKNPDLELDKGFMTAEDMADDPVVSVILWPRESGTDLSMAVQALYNQSFPRFEVIARKDLRIPLYEKMPNFRALDRAGSFDELIAEARGRYILILDSDVMCSKNSLRNMAGRMEKDRRLDFVTMLMRTWDGVTIRPIPVIDAGYGFSARKKKGDKLLSCWDLFMANKLFRKEAVDWQAPDMAKIRKALNYANLRKGAMVTTLDEADLESLAGKEPPAAAVKLMGLGNRLAAGALRCAKRRVTREDIQKIKKMLRR</sequence>
<dbReference type="InterPro" id="IPR001173">
    <property type="entry name" value="Glyco_trans_2-like"/>
</dbReference>
<evidence type="ECO:0000256" key="2">
    <source>
        <dbReference type="ARBA" id="ARBA00022679"/>
    </source>
</evidence>
<dbReference type="EMBL" id="DVMO01000030">
    <property type="protein sequence ID" value="HIU27109.1"/>
    <property type="molecule type" value="Genomic_DNA"/>
</dbReference>
<evidence type="ECO:0000313" key="4">
    <source>
        <dbReference type="EMBL" id="HIU27109.1"/>
    </source>
</evidence>
<organism evidence="4 5">
    <name type="scientific">Candidatus Fimisoma avicola</name>
    <dbReference type="NCBI Taxonomy" id="2840826"/>
    <lineage>
        <taxon>Bacteria</taxon>
        <taxon>Bacillati</taxon>
        <taxon>Bacillota</taxon>
        <taxon>Clostridia</taxon>
        <taxon>Eubacteriales</taxon>
        <taxon>Candidatus Fimisoma</taxon>
    </lineage>
</organism>
<dbReference type="GO" id="GO:0016758">
    <property type="term" value="F:hexosyltransferase activity"/>
    <property type="evidence" value="ECO:0007669"/>
    <property type="project" value="UniProtKB-ARBA"/>
</dbReference>
<dbReference type="PANTHER" id="PTHR22916:SF51">
    <property type="entry name" value="GLYCOSYLTRANSFERASE EPSH-RELATED"/>
    <property type="match status" value="1"/>
</dbReference>
<reference evidence="4" key="2">
    <citation type="journal article" date="2021" name="PeerJ">
        <title>Extensive microbial diversity within the chicken gut microbiome revealed by metagenomics and culture.</title>
        <authorList>
            <person name="Gilroy R."/>
            <person name="Ravi A."/>
            <person name="Getino M."/>
            <person name="Pursley I."/>
            <person name="Horton D.L."/>
            <person name="Alikhan N.F."/>
            <person name="Baker D."/>
            <person name="Gharbi K."/>
            <person name="Hall N."/>
            <person name="Watson M."/>
            <person name="Adriaenssens E.M."/>
            <person name="Foster-Nyarko E."/>
            <person name="Jarju S."/>
            <person name="Secka A."/>
            <person name="Antonio M."/>
            <person name="Oren A."/>
            <person name="Chaudhuri R.R."/>
            <person name="La Ragione R."/>
            <person name="Hildebrand F."/>
            <person name="Pallen M.J."/>
        </authorList>
    </citation>
    <scope>NUCLEOTIDE SEQUENCE</scope>
    <source>
        <strain evidence="4">11300</strain>
    </source>
</reference>
<comment type="caution">
    <text evidence="4">The sequence shown here is derived from an EMBL/GenBank/DDBJ whole genome shotgun (WGS) entry which is preliminary data.</text>
</comment>
<dbReference type="Gene3D" id="3.90.550.10">
    <property type="entry name" value="Spore Coat Polysaccharide Biosynthesis Protein SpsA, Chain A"/>
    <property type="match status" value="2"/>
</dbReference>
<dbReference type="Pfam" id="PF00535">
    <property type="entry name" value="Glycos_transf_2"/>
    <property type="match status" value="2"/>
</dbReference>
<proteinExistence type="predicted"/>
<dbReference type="Proteomes" id="UP000824091">
    <property type="component" value="Unassembled WGS sequence"/>
</dbReference>
<evidence type="ECO:0000313" key="5">
    <source>
        <dbReference type="Proteomes" id="UP000824091"/>
    </source>
</evidence>
<dbReference type="PANTHER" id="PTHR22916">
    <property type="entry name" value="GLYCOSYLTRANSFERASE"/>
    <property type="match status" value="1"/>
</dbReference>
<keyword evidence="2" id="KW-0808">Transferase</keyword>
<gene>
    <name evidence="4" type="ORF">IAD16_01850</name>
</gene>
<reference evidence="4" key="1">
    <citation type="submission" date="2020-10" db="EMBL/GenBank/DDBJ databases">
        <authorList>
            <person name="Gilroy R."/>
        </authorList>
    </citation>
    <scope>NUCLEOTIDE SEQUENCE</scope>
    <source>
        <strain evidence="4">11300</strain>
    </source>
</reference>
<dbReference type="SUPFAM" id="SSF53448">
    <property type="entry name" value="Nucleotide-diphospho-sugar transferases"/>
    <property type="match status" value="2"/>
</dbReference>
<feature type="domain" description="Glycosyltransferase 2-like" evidence="3">
    <location>
        <begin position="5"/>
        <end position="159"/>
    </location>
</feature>
<dbReference type="AlphaFoldDB" id="A0A9D1I2R5"/>
<protein>
    <submittedName>
        <fullName evidence="4">Glycosyltransferase</fullName>
    </submittedName>
</protein>
<name>A0A9D1I2R5_9FIRM</name>
<evidence type="ECO:0000259" key="3">
    <source>
        <dbReference type="Pfam" id="PF00535"/>
    </source>
</evidence>
<keyword evidence="1" id="KW-0328">Glycosyltransferase</keyword>
<feature type="domain" description="Glycosyltransferase 2-like" evidence="3">
    <location>
        <begin position="381"/>
        <end position="477"/>
    </location>
</feature>
<accession>A0A9D1I2R5</accession>
<dbReference type="CDD" id="cd00761">
    <property type="entry name" value="Glyco_tranf_GTA_type"/>
    <property type="match status" value="2"/>
</dbReference>
<dbReference type="InterPro" id="IPR029044">
    <property type="entry name" value="Nucleotide-diphossugar_trans"/>
</dbReference>